<reference evidence="9 10" key="1">
    <citation type="journal article" date="2015" name="Infect. Genet. Evol.">
        <title>Genomic sequences of six botulinum neurotoxin-producing strains representing three clostridial species illustrate the mobility and diversity of botulinum neurotoxin genes.</title>
        <authorList>
            <person name="Smith T.J."/>
            <person name="Hill K.K."/>
            <person name="Xie G."/>
            <person name="Foley B.T."/>
            <person name="Williamson C.H."/>
            <person name="Foster J.T."/>
            <person name="Johnson S.L."/>
            <person name="Chertkov O."/>
            <person name="Teshima H."/>
            <person name="Gibbons H.S."/>
            <person name="Johnsky L.A."/>
            <person name="Karavis M.A."/>
            <person name="Smith L.A."/>
        </authorList>
    </citation>
    <scope>NUCLEOTIDE SEQUENCE [LARGE SCALE GENOMIC DNA]</scope>
    <source>
        <strain evidence="9">Sullivan</strain>
        <plasmid evidence="10">Plasmid pCBJ</plasmid>
    </source>
</reference>
<evidence type="ECO:0000256" key="1">
    <source>
        <dbReference type="ARBA" id="ARBA00009776"/>
    </source>
</evidence>
<dbReference type="SUPFAM" id="SSF52540">
    <property type="entry name" value="P-loop containing nucleoside triphosphate hydrolases"/>
    <property type="match status" value="1"/>
</dbReference>
<feature type="binding site" evidence="7">
    <location>
        <begin position="13"/>
        <end position="20"/>
    </location>
    <ligand>
        <name>ATP</name>
        <dbReference type="ChEBI" id="CHEBI:30616"/>
    </ligand>
</feature>
<evidence type="ECO:0000256" key="7">
    <source>
        <dbReference type="HAMAP-Rule" id="MF_00165"/>
    </source>
</evidence>
<comment type="catalytic activity">
    <reaction evidence="7">
        <text>dTMP + ATP = dTDP + ADP</text>
        <dbReference type="Rhea" id="RHEA:13517"/>
        <dbReference type="ChEBI" id="CHEBI:30616"/>
        <dbReference type="ChEBI" id="CHEBI:58369"/>
        <dbReference type="ChEBI" id="CHEBI:63528"/>
        <dbReference type="ChEBI" id="CHEBI:456216"/>
        <dbReference type="EC" id="2.7.4.9"/>
    </reaction>
</comment>
<accession>A0A0A7G0M6</accession>
<evidence type="ECO:0000313" key="9">
    <source>
        <dbReference type="EMBL" id="AIY85392.1"/>
    </source>
</evidence>
<dbReference type="InterPro" id="IPR039430">
    <property type="entry name" value="Thymidylate_kin-like_dom"/>
</dbReference>
<dbReference type="Gene3D" id="3.40.50.300">
    <property type="entry name" value="P-loop containing nucleotide triphosphate hydrolases"/>
    <property type="match status" value="1"/>
</dbReference>
<evidence type="ECO:0000313" key="10">
    <source>
        <dbReference type="Proteomes" id="UP000030635"/>
    </source>
</evidence>
<evidence type="ECO:0000259" key="8">
    <source>
        <dbReference type="Pfam" id="PF02223"/>
    </source>
</evidence>
<dbReference type="OrthoDB" id="9774907at2"/>
<keyword evidence="10" id="KW-1185">Reference proteome</keyword>
<dbReference type="GO" id="GO:0004798">
    <property type="term" value="F:dTMP kinase activity"/>
    <property type="evidence" value="ECO:0007669"/>
    <property type="project" value="UniProtKB-UniRule"/>
</dbReference>
<evidence type="ECO:0000256" key="2">
    <source>
        <dbReference type="ARBA" id="ARBA00022679"/>
    </source>
</evidence>
<keyword evidence="2 7" id="KW-0808">Transferase</keyword>
<keyword evidence="5 7" id="KW-0418">Kinase</keyword>
<dbReference type="EC" id="2.7.4.9" evidence="7"/>
<dbReference type="AlphaFoldDB" id="A0A0A7G0M6"/>
<geneLocation type="plasmid" evidence="9 10">
    <name>pCBJ</name>
</geneLocation>
<dbReference type="HOGENOM" id="CLU_1243519_0_0_9"/>
<dbReference type="InterPro" id="IPR018094">
    <property type="entry name" value="Thymidylate_kinase"/>
</dbReference>
<dbReference type="GO" id="GO:0006227">
    <property type="term" value="P:dUDP biosynthetic process"/>
    <property type="evidence" value="ECO:0007669"/>
    <property type="project" value="TreeGrafter"/>
</dbReference>
<dbReference type="Pfam" id="PF02223">
    <property type="entry name" value="Thymidylate_kin"/>
    <property type="match status" value="1"/>
</dbReference>
<keyword evidence="9" id="KW-0614">Plasmid</keyword>
<dbReference type="EMBL" id="CP006906">
    <property type="protein sequence ID" value="AIY85392.1"/>
    <property type="molecule type" value="Genomic_DNA"/>
</dbReference>
<keyword evidence="6 7" id="KW-0067">ATP-binding</keyword>
<evidence type="ECO:0000256" key="6">
    <source>
        <dbReference type="ARBA" id="ARBA00022840"/>
    </source>
</evidence>
<dbReference type="PANTHER" id="PTHR10344">
    <property type="entry name" value="THYMIDYLATE KINASE"/>
    <property type="match status" value="1"/>
</dbReference>
<dbReference type="GO" id="GO:0006235">
    <property type="term" value="P:dTTP biosynthetic process"/>
    <property type="evidence" value="ECO:0007669"/>
    <property type="project" value="UniProtKB-UniRule"/>
</dbReference>
<protein>
    <recommendedName>
        <fullName evidence="7">Thymidylate kinase</fullName>
        <ecNumber evidence="7">2.7.4.9</ecNumber>
    </recommendedName>
    <alternativeName>
        <fullName evidence="7">dTMP kinase</fullName>
    </alternativeName>
</protein>
<comment type="similarity">
    <text evidence="1 7">Belongs to the thymidylate kinase family.</text>
</comment>
<feature type="domain" description="Thymidylate kinase-like" evidence="8">
    <location>
        <begin position="11"/>
        <end position="204"/>
    </location>
</feature>
<keyword evidence="3 7" id="KW-0545">Nucleotide biosynthesis</keyword>
<evidence type="ECO:0000256" key="5">
    <source>
        <dbReference type="ARBA" id="ARBA00022777"/>
    </source>
</evidence>
<comment type="function">
    <text evidence="7">Phosphorylation of dTMP to form dTDP in both de novo and salvage pathways of dTTP synthesis.</text>
</comment>
<proteinExistence type="inferred from homology"/>
<organism evidence="9 10">
    <name type="scientific">Clostridium baratii str. Sullivan</name>
    <dbReference type="NCBI Taxonomy" id="1415775"/>
    <lineage>
        <taxon>Bacteria</taxon>
        <taxon>Bacillati</taxon>
        <taxon>Bacillota</taxon>
        <taxon>Clostridia</taxon>
        <taxon>Eubacteriales</taxon>
        <taxon>Clostridiaceae</taxon>
        <taxon>Clostridium</taxon>
    </lineage>
</organism>
<gene>
    <name evidence="7" type="primary">tmk</name>
    <name evidence="9" type="ORF">U729_3181</name>
</gene>
<sequence length="222" mass="26164">MDKNSLLIISFEGLDTSGKSSQIKALEMRLKLDGIRVKSIHFPNYDSKEGLLIKEKLHLGDKNFIQHLYILDQLRFFLDDTIQSKQITLNKEFDNIIKNYDVLLIDRYEMSTLAYYMASKENFDEAYRFIKELQKDLPKPNMTFILDLPATEVVKRKKDLDSFESNFKFMSRIRNSYKMIPMLDDSNRLYITIDACQNIDYISNCIYKSVKNYINDLKEGSK</sequence>
<keyword evidence="4 7" id="KW-0547">Nucleotide-binding</keyword>
<dbReference type="RefSeq" id="WP_040113706.1">
    <property type="nucleotide sequence ID" value="NZ_CP006906.1"/>
</dbReference>
<dbReference type="eggNOG" id="COG0125">
    <property type="taxonomic scope" value="Bacteria"/>
</dbReference>
<dbReference type="CDD" id="cd01672">
    <property type="entry name" value="TMPK"/>
    <property type="match status" value="1"/>
</dbReference>
<dbReference type="Proteomes" id="UP000030635">
    <property type="component" value="Plasmid pCBJ"/>
</dbReference>
<dbReference type="KEGG" id="cbv:U729_3181"/>
<dbReference type="PANTHER" id="PTHR10344:SF1">
    <property type="entry name" value="THYMIDYLATE KINASE"/>
    <property type="match status" value="1"/>
</dbReference>
<evidence type="ECO:0000256" key="3">
    <source>
        <dbReference type="ARBA" id="ARBA00022727"/>
    </source>
</evidence>
<dbReference type="GO" id="GO:0005737">
    <property type="term" value="C:cytoplasm"/>
    <property type="evidence" value="ECO:0007669"/>
    <property type="project" value="TreeGrafter"/>
</dbReference>
<dbReference type="GO" id="GO:0006233">
    <property type="term" value="P:dTDP biosynthetic process"/>
    <property type="evidence" value="ECO:0007669"/>
    <property type="project" value="InterPro"/>
</dbReference>
<dbReference type="GO" id="GO:0005524">
    <property type="term" value="F:ATP binding"/>
    <property type="evidence" value="ECO:0007669"/>
    <property type="project" value="UniProtKB-UniRule"/>
</dbReference>
<dbReference type="HAMAP" id="MF_00165">
    <property type="entry name" value="Thymidylate_kinase"/>
    <property type="match status" value="1"/>
</dbReference>
<evidence type="ECO:0000256" key="4">
    <source>
        <dbReference type="ARBA" id="ARBA00022741"/>
    </source>
</evidence>
<dbReference type="InterPro" id="IPR027417">
    <property type="entry name" value="P-loop_NTPase"/>
</dbReference>
<name>A0A0A7G0M6_9CLOT</name>